<dbReference type="EMBL" id="MNVB01000062">
    <property type="protein sequence ID" value="OIO16396.1"/>
    <property type="molecule type" value="Genomic_DNA"/>
</dbReference>
<reference evidence="2 3" key="1">
    <citation type="journal article" date="2016" name="Environ. Microbiol.">
        <title>Genomic resolution of a cold subsurface aquifer community provides metabolic insights for novel microbes adapted to high CO concentrations.</title>
        <authorList>
            <person name="Probst A.J."/>
            <person name="Castelle C.J."/>
            <person name="Singh A."/>
            <person name="Brown C.T."/>
            <person name="Anantharaman K."/>
            <person name="Sharon I."/>
            <person name="Hug L.A."/>
            <person name="Burstein D."/>
            <person name="Emerson J.B."/>
            <person name="Thomas B.C."/>
            <person name="Banfield J.F."/>
        </authorList>
    </citation>
    <scope>NUCLEOTIDE SEQUENCE [LARGE SCALE GENOMIC DNA]</scope>
    <source>
        <strain evidence="2">CG1_02_38_13</strain>
    </source>
</reference>
<dbReference type="AlphaFoldDB" id="A0A1J4TVQ7"/>
<feature type="transmembrane region" description="Helical" evidence="1">
    <location>
        <begin position="61"/>
        <end position="81"/>
    </location>
</feature>
<keyword evidence="1" id="KW-0472">Membrane</keyword>
<keyword evidence="1" id="KW-0812">Transmembrane</keyword>
<accession>A0A1J4TVQ7</accession>
<evidence type="ECO:0000256" key="1">
    <source>
        <dbReference type="SAM" id="Phobius"/>
    </source>
</evidence>
<name>A0A1J4TVQ7_9BACT</name>
<proteinExistence type="predicted"/>
<comment type="caution">
    <text evidence="2">The sequence shown here is derived from an EMBL/GenBank/DDBJ whole genome shotgun (WGS) entry which is preliminary data.</text>
</comment>
<dbReference type="Proteomes" id="UP000182465">
    <property type="component" value="Unassembled WGS sequence"/>
</dbReference>
<keyword evidence="1" id="KW-1133">Transmembrane helix</keyword>
<organism evidence="2 3">
    <name type="scientific">Candidatus Kuenenbacteria bacterium CG1_02_38_13</name>
    <dbReference type="NCBI Taxonomy" id="1805235"/>
    <lineage>
        <taxon>Bacteria</taxon>
        <taxon>Candidatus Kueneniibacteriota</taxon>
    </lineage>
</organism>
<sequence length="83" mass="9788">MSKHDQNSLQGQPLTVDQSKIVRILEVYDRFHQEAERLRLKIRHIIQQDREGARQKKIKQVINKINSLVILFLITNIISNICI</sequence>
<evidence type="ECO:0000313" key="2">
    <source>
        <dbReference type="EMBL" id="OIO16396.1"/>
    </source>
</evidence>
<evidence type="ECO:0000313" key="3">
    <source>
        <dbReference type="Proteomes" id="UP000182465"/>
    </source>
</evidence>
<protein>
    <submittedName>
        <fullName evidence="2">Uncharacterized protein</fullName>
    </submittedName>
</protein>
<gene>
    <name evidence="2" type="ORF">AUJ29_02790</name>
</gene>